<accession>A0A7J7I502</accession>
<keyword evidence="2" id="KW-1185">Reference proteome</keyword>
<dbReference type="AlphaFoldDB" id="A0A7J7I502"/>
<proteinExistence type="predicted"/>
<evidence type="ECO:0000313" key="2">
    <source>
        <dbReference type="Proteomes" id="UP000593564"/>
    </source>
</evidence>
<name>A0A7J7I502_CAMSI</name>
<gene>
    <name evidence="1" type="ORF">HYC85_001301</name>
</gene>
<reference evidence="2" key="1">
    <citation type="journal article" date="2020" name="Nat. Commun.">
        <title>Genome assembly of wild tea tree DASZ reveals pedigree and selection history of tea varieties.</title>
        <authorList>
            <person name="Zhang W."/>
            <person name="Zhang Y."/>
            <person name="Qiu H."/>
            <person name="Guo Y."/>
            <person name="Wan H."/>
            <person name="Zhang X."/>
            <person name="Scossa F."/>
            <person name="Alseekh S."/>
            <person name="Zhang Q."/>
            <person name="Wang P."/>
            <person name="Xu L."/>
            <person name="Schmidt M.H."/>
            <person name="Jia X."/>
            <person name="Li D."/>
            <person name="Zhu A."/>
            <person name="Guo F."/>
            <person name="Chen W."/>
            <person name="Ni D."/>
            <person name="Usadel B."/>
            <person name="Fernie A.R."/>
            <person name="Wen W."/>
        </authorList>
    </citation>
    <scope>NUCLEOTIDE SEQUENCE [LARGE SCALE GENOMIC DNA]</scope>
    <source>
        <strain evidence="2">cv. G240</strain>
    </source>
</reference>
<sequence>MAQKHANYAKFNLKLKINSYYLLSGWKTCWNRLLKGVVLGDSTRSYDTASNRCLPHKHVVIEFVLTSRHEFRRADSCLLSSRRWRSEEDTNETSKEWECRAPNHTHLLGFCWKLLLWASKYSLCVSSSSSSSQLISYIWKNHETCTCFRFRFASLRRRSRIFGGVRERTKRNK</sequence>
<organism evidence="1 2">
    <name type="scientific">Camellia sinensis</name>
    <name type="common">Tea plant</name>
    <name type="synonym">Thea sinensis</name>
    <dbReference type="NCBI Taxonomy" id="4442"/>
    <lineage>
        <taxon>Eukaryota</taxon>
        <taxon>Viridiplantae</taxon>
        <taxon>Streptophyta</taxon>
        <taxon>Embryophyta</taxon>
        <taxon>Tracheophyta</taxon>
        <taxon>Spermatophyta</taxon>
        <taxon>Magnoliopsida</taxon>
        <taxon>eudicotyledons</taxon>
        <taxon>Gunneridae</taxon>
        <taxon>Pentapetalae</taxon>
        <taxon>asterids</taxon>
        <taxon>Ericales</taxon>
        <taxon>Theaceae</taxon>
        <taxon>Camellia</taxon>
    </lineage>
</organism>
<dbReference type="Proteomes" id="UP000593564">
    <property type="component" value="Unassembled WGS sequence"/>
</dbReference>
<comment type="caution">
    <text evidence="1">The sequence shown here is derived from an EMBL/GenBank/DDBJ whole genome shotgun (WGS) entry which is preliminary data.</text>
</comment>
<dbReference type="EMBL" id="JACBKZ010000001">
    <property type="protein sequence ID" value="KAF5960092.1"/>
    <property type="molecule type" value="Genomic_DNA"/>
</dbReference>
<evidence type="ECO:0000313" key="1">
    <source>
        <dbReference type="EMBL" id="KAF5960092.1"/>
    </source>
</evidence>
<reference evidence="1 2" key="2">
    <citation type="submission" date="2020-07" db="EMBL/GenBank/DDBJ databases">
        <title>Genome assembly of wild tea tree DASZ reveals pedigree and selection history of tea varieties.</title>
        <authorList>
            <person name="Zhang W."/>
        </authorList>
    </citation>
    <scope>NUCLEOTIDE SEQUENCE [LARGE SCALE GENOMIC DNA]</scope>
    <source>
        <strain evidence="2">cv. G240</strain>
        <tissue evidence="1">Leaf</tissue>
    </source>
</reference>
<protein>
    <submittedName>
        <fullName evidence="1">Uncharacterized protein</fullName>
    </submittedName>
</protein>